<evidence type="ECO:0000256" key="2">
    <source>
        <dbReference type="ARBA" id="ARBA00008748"/>
    </source>
</evidence>
<evidence type="ECO:0000256" key="1">
    <source>
        <dbReference type="ARBA" id="ARBA00004496"/>
    </source>
</evidence>
<proteinExistence type="inferred from homology"/>
<dbReference type="STRING" id="1033731.SAMN05444145_109110"/>
<evidence type="ECO:0000256" key="5">
    <source>
        <dbReference type="ARBA" id="ARBA00022741"/>
    </source>
</evidence>
<keyword evidence="3 9" id="KW-0963">Cytoplasm</keyword>
<evidence type="ECO:0000256" key="10">
    <source>
        <dbReference type="RuleBase" id="RU003835"/>
    </source>
</evidence>
<dbReference type="GO" id="GO:0008776">
    <property type="term" value="F:acetate kinase activity"/>
    <property type="evidence" value="ECO:0007669"/>
    <property type="project" value="TreeGrafter"/>
</dbReference>
<evidence type="ECO:0000256" key="8">
    <source>
        <dbReference type="ARBA" id="ARBA00048596"/>
    </source>
</evidence>
<dbReference type="SUPFAM" id="SSF53067">
    <property type="entry name" value="Actin-like ATPase domain"/>
    <property type="match status" value="2"/>
</dbReference>
<evidence type="ECO:0000256" key="4">
    <source>
        <dbReference type="ARBA" id="ARBA00022679"/>
    </source>
</evidence>
<protein>
    <recommendedName>
        <fullName evidence="9">Probable butyrate kinase</fullName>
        <shortName evidence="9">BK</shortName>
        <ecNumber evidence="9">2.7.2.7</ecNumber>
    </recommendedName>
    <alternativeName>
        <fullName evidence="9">Branched-chain carboxylic acid kinase</fullName>
    </alternativeName>
</protein>
<dbReference type="GO" id="GO:0005524">
    <property type="term" value="F:ATP binding"/>
    <property type="evidence" value="ECO:0007669"/>
    <property type="project" value="UniProtKB-KW"/>
</dbReference>
<dbReference type="InterPro" id="IPR011245">
    <property type="entry name" value="Butyrate_kin"/>
</dbReference>
<dbReference type="CDD" id="cd24011">
    <property type="entry name" value="ASKHA_NBD_BK"/>
    <property type="match status" value="1"/>
</dbReference>
<dbReference type="EMBL" id="FNRI01000009">
    <property type="protein sequence ID" value="SEA93571.1"/>
    <property type="molecule type" value="Genomic_DNA"/>
</dbReference>
<dbReference type="GO" id="GO:0047761">
    <property type="term" value="F:butyrate kinase activity"/>
    <property type="evidence" value="ECO:0007669"/>
    <property type="project" value="UniProtKB-UniRule"/>
</dbReference>
<evidence type="ECO:0000256" key="6">
    <source>
        <dbReference type="ARBA" id="ARBA00022777"/>
    </source>
</evidence>
<dbReference type="HAMAP" id="MF_00542">
    <property type="entry name" value="Butyrate_kinase"/>
    <property type="match status" value="1"/>
</dbReference>
<evidence type="ECO:0000256" key="9">
    <source>
        <dbReference type="HAMAP-Rule" id="MF_00542"/>
    </source>
</evidence>
<dbReference type="Pfam" id="PF00871">
    <property type="entry name" value="Acetate_kinase"/>
    <property type="match status" value="1"/>
</dbReference>
<evidence type="ECO:0000256" key="3">
    <source>
        <dbReference type="ARBA" id="ARBA00022490"/>
    </source>
</evidence>
<dbReference type="PANTHER" id="PTHR21060">
    <property type="entry name" value="ACETATE KINASE"/>
    <property type="match status" value="1"/>
</dbReference>
<dbReference type="EC" id="2.7.2.7" evidence="9"/>
<comment type="catalytic activity">
    <reaction evidence="8 9">
        <text>butanoate + ATP = butanoyl phosphate + ADP</text>
        <dbReference type="Rhea" id="RHEA:13585"/>
        <dbReference type="ChEBI" id="CHEBI:17968"/>
        <dbReference type="ChEBI" id="CHEBI:30616"/>
        <dbReference type="ChEBI" id="CHEBI:58079"/>
        <dbReference type="ChEBI" id="CHEBI:456216"/>
        <dbReference type="EC" id="2.7.2.7"/>
    </reaction>
</comment>
<dbReference type="NCBIfam" id="NF002834">
    <property type="entry name" value="PRK03011.1-5"/>
    <property type="match status" value="1"/>
</dbReference>
<dbReference type="Proteomes" id="UP000183253">
    <property type="component" value="Unassembled WGS sequence"/>
</dbReference>
<comment type="subcellular location">
    <subcellularLocation>
        <location evidence="1 9">Cytoplasm</location>
    </subcellularLocation>
</comment>
<name>A0A1H4F8P6_9BACT</name>
<reference evidence="11 12" key="1">
    <citation type="submission" date="2016-10" db="EMBL/GenBank/DDBJ databases">
        <authorList>
            <person name="de Groot N.N."/>
        </authorList>
    </citation>
    <scope>NUCLEOTIDE SEQUENCE [LARGE SCALE GENOMIC DNA]</scope>
    <source>
        <strain evidence="11 12">DSM 25383</strain>
    </source>
</reference>
<evidence type="ECO:0000313" key="12">
    <source>
        <dbReference type="Proteomes" id="UP000183253"/>
    </source>
</evidence>
<dbReference type="NCBIfam" id="TIGR02707">
    <property type="entry name" value="butyr_kinase"/>
    <property type="match status" value="1"/>
</dbReference>
<dbReference type="AlphaFoldDB" id="A0A1H4F8P6"/>
<evidence type="ECO:0000313" key="11">
    <source>
        <dbReference type="EMBL" id="SEA93571.1"/>
    </source>
</evidence>
<gene>
    <name evidence="9" type="primary">buk</name>
    <name evidence="11" type="ORF">SAMN05444145_109110</name>
</gene>
<comment type="similarity">
    <text evidence="2 9 10">Belongs to the acetokinase family.</text>
</comment>
<dbReference type="PIRSF" id="PIRSF036458">
    <property type="entry name" value="Butyrate_kin"/>
    <property type="match status" value="1"/>
</dbReference>
<dbReference type="InterPro" id="IPR023865">
    <property type="entry name" value="Aliphatic_acid_kinase_CS"/>
</dbReference>
<dbReference type="PANTHER" id="PTHR21060:SF3">
    <property type="entry name" value="BUTYRATE KINASE 2-RELATED"/>
    <property type="match status" value="1"/>
</dbReference>
<evidence type="ECO:0000256" key="7">
    <source>
        <dbReference type="ARBA" id="ARBA00022840"/>
    </source>
</evidence>
<dbReference type="GO" id="GO:0006083">
    <property type="term" value="P:acetate metabolic process"/>
    <property type="evidence" value="ECO:0007669"/>
    <property type="project" value="TreeGrafter"/>
</dbReference>
<dbReference type="PRINTS" id="PR00471">
    <property type="entry name" value="ACETATEKNASE"/>
</dbReference>
<dbReference type="InterPro" id="IPR043129">
    <property type="entry name" value="ATPase_NBD"/>
</dbReference>
<keyword evidence="4 9" id="KW-0808">Transferase</keyword>
<accession>A0A1H4F8P6</accession>
<dbReference type="PROSITE" id="PS01075">
    <property type="entry name" value="ACETATE_KINASE_1"/>
    <property type="match status" value="1"/>
</dbReference>
<dbReference type="InterPro" id="IPR000890">
    <property type="entry name" value="Aliphatic_acid_kin_short-chain"/>
</dbReference>
<sequence length="355" mass="38469">MGYKVLAINPGSTSTKVALYDEERPLLDLTLRHSTEEISRFADVIDQLDWRRGLILSALREQSFNIKELSAVIGRGGLIRPIPAGVYEVNSRMRYDLRNAPMKHACNLGGLLAAQIAHMAGVKAYIADPPVVDEMDDVARISGMPMCPRKPIFHALNQKAIARLHCGRAGWTYEESNLIVAHMGGGISVAAHKQGRIVDVNNALDGDGPFAPDRAGSIPSSELIKVCFSGQYTKEELLKFISSKGGLVAYLGTNSVIQVMERIAEGDQRAKKVLESMCYNISKQIGAAAAALSGKVQAILLTGGIAYNEPVVAYIREHCGFIAPVEVYPGENELEALVINALVVLRGTVTPKVYK</sequence>
<keyword evidence="6 9" id="KW-0418">Kinase</keyword>
<dbReference type="PROSITE" id="PS01076">
    <property type="entry name" value="ACETATE_KINASE_2"/>
    <property type="match status" value="1"/>
</dbReference>
<dbReference type="OrthoDB" id="9771859at2"/>
<organism evidence="11 12">
    <name type="scientific">Alistipes timonensis JC136</name>
    <dbReference type="NCBI Taxonomy" id="1033731"/>
    <lineage>
        <taxon>Bacteria</taxon>
        <taxon>Pseudomonadati</taxon>
        <taxon>Bacteroidota</taxon>
        <taxon>Bacteroidia</taxon>
        <taxon>Bacteroidales</taxon>
        <taxon>Rikenellaceae</taxon>
        <taxon>Alistipes</taxon>
    </lineage>
</organism>
<keyword evidence="12" id="KW-1185">Reference proteome</keyword>
<dbReference type="RefSeq" id="WP_026020833.1">
    <property type="nucleotide sequence ID" value="NZ_CAEG01000017.1"/>
</dbReference>
<dbReference type="GO" id="GO:0005737">
    <property type="term" value="C:cytoplasm"/>
    <property type="evidence" value="ECO:0007669"/>
    <property type="project" value="UniProtKB-SubCell"/>
</dbReference>
<keyword evidence="7 9" id="KW-0067">ATP-binding</keyword>
<dbReference type="Gene3D" id="3.30.420.40">
    <property type="match status" value="2"/>
</dbReference>
<keyword evidence="5 9" id="KW-0547">Nucleotide-binding</keyword>